<dbReference type="GO" id="GO:0034515">
    <property type="term" value="C:proteasome storage granule"/>
    <property type="evidence" value="ECO:0007669"/>
    <property type="project" value="EnsemblFungi"/>
</dbReference>
<dbReference type="InterPro" id="IPR036388">
    <property type="entry name" value="WH-like_DNA-bd_sf"/>
</dbReference>
<evidence type="ECO:0000313" key="6">
    <source>
        <dbReference type="EMBL" id="AOW29942.1"/>
    </source>
</evidence>
<keyword evidence="2 6" id="KW-0647">Proteasome</keyword>
<protein>
    <submittedName>
        <fullName evidence="6">Proteasome regulatory particle lid subunit</fullName>
    </submittedName>
</protein>
<dbReference type="InterPro" id="IPR000717">
    <property type="entry name" value="PCI_dom"/>
</dbReference>
<dbReference type="OMA" id="AENEMFK"/>
<dbReference type="Pfam" id="PF18098">
    <property type="entry name" value="RPN5_C"/>
    <property type="match status" value="1"/>
</dbReference>
<sequence length="458" mass="53295">MSREDPIKAEKDFSATLDEQFPLIEKISDYKQALDKYLVLEKQTRQSSDLASSKRVLNKIVTALVDNNDWEYLNDLITILSKKHGQLKSSIQAFIKDVIDNLDKLDENNKQQLELKMKLIETIRTVTDKKIFVEVERAIVSRQLAKIYLNKLNDLDKAVEILCDLQVETYSLMPFSDKIEYILEQIQLTLQKGDYGQAKILSRKILLKSLKNFAKADEFKATYLKYLIDINVFDYDYISIVKNLLLLIEIPLIKESAEYKEYLVSVIYYIILSTYDPHQNDLINKIKSNPIFTKNVDANIVKLLDVFTTNELIHWSNIESLYKTSFANSKIFADEKNYKNLQKRIIEHNLRVINKFYQSIRLDRLAQLLQLSVDEAESYVSELVNQGMIVAKINRPQGLVKFDKTKHIEGSDPRTSDNHINAVLNDWCYDIEKLLEEVDAIGHLINKEEMMYGIKQKS</sequence>
<gene>
    <name evidence="5 6" type="primary">RPN5</name>
    <name evidence="6" type="ordered locus">CAALFM_C505380WA</name>
    <name evidence="5" type="ordered locus">orf19.11515</name>
</gene>
<dbReference type="InParanoid" id="A0A1D8PP77"/>
<dbReference type="SMART" id="SM00088">
    <property type="entry name" value="PINT"/>
    <property type="match status" value="1"/>
</dbReference>
<dbReference type="AlphaFoldDB" id="A0A1D8PP77"/>
<evidence type="ECO:0000313" key="7">
    <source>
        <dbReference type="Proteomes" id="UP000000559"/>
    </source>
</evidence>
<dbReference type="GO" id="GO:0043161">
    <property type="term" value="P:proteasome-mediated ubiquitin-dependent protein catabolic process"/>
    <property type="evidence" value="ECO:0007669"/>
    <property type="project" value="EnsemblFungi"/>
</dbReference>
<dbReference type="InterPro" id="IPR054559">
    <property type="entry name" value="PSMD12-CSN4-like_N"/>
</dbReference>
<keyword evidence="7" id="KW-1185">Reference proteome</keyword>
<proteinExistence type="inferred from homology"/>
<dbReference type="FunCoup" id="A0A1D8PP77">
    <property type="interactions" value="1262"/>
</dbReference>
<dbReference type="eggNOG" id="KOG1498">
    <property type="taxonomic scope" value="Eukaryota"/>
</dbReference>
<dbReference type="FunFam" id="1.10.10.10:FF:000070">
    <property type="entry name" value="26S proteasome non-ATPase regulatory subunit 12"/>
    <property type="match status" value="1"/>
</dbReference>
<reference evidence="6 7" key="1">
    <citation type="journal article" date="2004" name="Proc. Natl. Acad. Sci. U.S.A.">
        <title>The diploid genome sequence of Candida albicans.</title>
        <authorList>
            <person name="Jones T."/>
            <person name="Federspiel N.A."/>
            <person name="Chibana H."/>
            <person name="Dungan J."/>
            <person name="Kalman S."/>
            <person name="Magee B.B."/>
            <person name="Newport G."/>
            <person name="Thorstenson Y.R."/>
            <person name="Agabian N."/>
            <person name="Magee P.T."/>
            <person name="Davis R.W."/>
            <person name="Scherer S."/>
        </authorList>
    </citation>
    <scope>NUCLEOTIDE SEQUENCE [LARGE SCALE GENOMIC DNA]</scope>
    <source>
        <strain evidence="7">SC5314 / ATCC MYA-2876</strain>
    </source>
</reference>
<evidence type="ECO:0000259" key="4">
    <source>
        <dbReference type="PROSITE" id="PS50250"/>
    </source>
</evidence>
<dbReference type="Pfam" id="PF22241">
    <property type="entry name" value="PSMD12-CSN4_N"/>
    <property type="match status" value="1"/>
</dbReference>
<accession>A0A1D8PP77</accession>
<dbReference type="PANTHER" id="PTHR10855">
    <property type="entry name" value="26S PROTEASOME NON-ATPASE REGULATORY SUBUNIT 12/COP9 SIGNALOSOME COMPLEX SUBUNIT 4"/>
    <property type="match status" value="1"/>
</dbReference>
<dbReference type="GeneID" id="3636405"/>
<evidence type="ECO:0000256" key="3">
    <source>
        <dbReference type="SAM" id="Coils"/>
    </source>
</evidence>
<dbReference type="EMBL" id="CP017627">
    <property type="protein sequence ID" value="AOW29942.1"/>
    <property type="molecule type" value="Genomic_DNA"/>
</dbReference>
<dbReference type="CGD" id="CAL0000201152">
    <property type="gene designation" value="RPN5"/>
</dbReference>
<name>A0A1D8PP77_CANAL</name>
<dbReference type="GO" id="GO:0008541">
    <property type="term" value="C:proteasome regulatory particle, lid subcomplex"/>
    <property type="evidence" value="ECO:0000318"/>
    <property type="project" value="GO_Central"/>
</dbReference>
<evidence type="ECO:0000256" key="1">
    <source>
        <dbReference type="ARBA" id="ARBA00006397"/>
    </source>
</evidence>
<reference evidence="6 7" key="3">
    <citation type="journal article" date="2013" name="Genome Biol.">
        <title>Assembly of a phased diploid Candida albicans genome facilitates allele-specific measurements and provides a simple model for repeat and indel structure.</title>
        <authorList>
            <person name="Muzzey D."/>
            <person name="Schwartz K."/>
            <person name="Weissman J.S."/>
            <person name="Sherlock G."/>
        </authorList>
    </citation>
    <scope>NUCLEOTIDE SEQUENCE [LARGE SCALE GENOMIC DNA]</scope>
    <source>
        <strain evidence="7">SC5314 / ATCC MYA-2876</strain>
    </source>
</reference>
<dbReference type="GO" id="GO:0005737">
    <property type="term" value="C:cytoplasm"/>
    <property type="evidence" value="ECO:0000318"/>
    <property type="project" value="GO_Central"/>
</dbReference>
<evidence type="ECO:0000313" key="5">
    <source>
        <dbReference type="CGD" id="CAL0000201152"/>
    </source>
</evidence>
<feature type="domain" description="PCI" evidence="4">
    <location>
        <begin position="236"/>
        <end position="407"/>
    </location>
</feature>
<dbReference type="GO" id="GO:0000338">
    <property type="term" value="P:protein deneddylation"/>
    <property type="evidence" value="ECO:0007669"/>
    <property type="project" value="EnsemblFungi"/>
</dbReference>
<dbReference type="RefSeq" id="XP_721942.2">
    <property type="nucleotide sequence ID" value="XM_716849.2"/>
</dbReference>
<dbReference type="KEGG" id="cal:CAALFM_C505380WA"/>
<comment type="similarity">
    <text evidence="1">Belongs to the proteasome subunit p55 family.</text>
</comment>
<dbReference type="SUPFAM" id="SSF46785">
    <property type="entry name" value="Winged helix' DNA-binding domain"/>
    <property type="match status" value="1"/>
</dbReference>
<dbReference type="InterPro" id="IPR040134">
    <property type="entry name" value="PSMD12/CSN4"/>
</dbReference>
<dbReference type="Pfam" id="PF01399">
    <property type="entry name" value="PCI"/>
    <property type="match status" value="1"/>
</dbReference>
<dbReference type="PANTHER" id="PTHR10855:SF1">
    <property type="entry name" value="26S PROTEASOME NON-ATPASE REGULATORY SUBUNIT 12"/>
    <property type="match status" value="1"/>
</dbReference>
<dbReference type="STRING" id="237561.A0A1D8PP77"/>
<evidence type="ECO:0000256" key="2">
    <source>
        <dbReference type="ARBA" id="ARBA00022942"/>
    </source>
</evidence>
<dbReference type="GO" id="GO:0008180">
    <property type="term" value="C:COP9 signalosome"/>
    <property type="evidence" value="ECO:0007669"/>
    <property type="project" value="EnsemblFungi"/>
</dbReference>
<dbReference type="InterPro" id="IPR036390">
    <property type="entry name" value="WH_DNA-bd_sf"/>
</dbReference>
<keyword evidence="3" id="KW-0175">Coiled coil</keyword>
<organism evidence="6 7">
    <name type="scientific">Candida albicans (strain SC5314 / ATCC MYA-2876)</name>
    <name type="common">Yeast</name>
    <dbReference type="NCBI Taxonomy" id="237561"/>
    <lineage>
        <taxon>Eukaryota</taxon>
        <taxon>Fungi</taxon>
        <taxon>Dikarya</taxon>
        <taxon>Ascomycota</taxon>
        <taxon>Saccharomycotina</taxon>
        <taxon>Pichiomycetes</taxon>
        <taxon>Debaryomycetaceae</taxon>
        <taxon>Candida/Lodderomyces clade</taxon>
        <taxon>Candida</taxon>
    </lineage>
</organism>
<dbReference type="PROSITE" id="PS50250">
    <property type="entry name" value="PCI"/>
    <property type="match status" value="1"/>
</dbReference>
<reference evidence="6 7" key="2">
    <citation type="journal article" date="2007" name="Genome Biol.">
        <title>Assembly of the Candida albicans genome into sixteen supercontigs aligned on the eight chromosomes.</title>
        <authorList>
            <person name="van het Hoog M."/>
            <person name="Rast T.J."/>
            <person name="Martchenko M."/>
            <person name="Grindle S."/>
            <person name="Dignard D."/>
            <person name="Hogues H."/>
            <person name="Cuomo C."/>
            <person name="Berriman M."/>
            <person name="Scherer S."/>
            <person name="Magee B.B."/>
            <person name="Whiteway M."/>
            <person name="Chibana H."/>
            <person name="Nantel A."/>
            <person name="Magee P.T."/>
        </authorList>
    </citation>
    <scope>GENOME REANNOTATION</scope>
    <source>
        <strain evidence="7">SC5314 / ATCC MYA-2876</strain>
    </source>
</reference>
<dbReference type="OrthoDB" id="268763at2759"/>
<dbReference type="Gene3D" id="1.10.10.10">
    <property type="entry name" value="Winged helix-like DNA-binding domain superfamily/Winged helix DNA-binding domain"/>
    <property type="match status" value="1"/>
</dbReference>
<dbReference type="SMR" id="A0A1D8PP77"/>
<dbReference type="Proteomes" id="UP000000559">
    <property type="component" value="Chromosome 5"/>
</dbReference>
<dbReference type="InterPro" id="IPR040896">
    <property type="entry name" value="RPN5_C"/>
</dbReference>
<feature type="coiled-coil region" evidence="3">
    <location>
        <begin position="95"/>
        <end position="122"/>
    </location>
</feature>
<dbReference type="VEuPathDB" id="FungiDB:C5_05380W_A"/>